<proteinExistence type="predicted"/>
<sequence>MIIEEVLFYSVKLEELHHFYGVTLGMRVSEINPVEEAFTLQAGSTKMIFKHWNTASQVEGKGRAPFYHFAWMIPTNQFQEAKQWAASRVRLSTDGERDETHSNNWDSHSLYFEDPAGNIVELIAHHKENNEQERAFSVADILKVCEIGLVSEDVPATVHELEKVGLSRWGEGSDTFSPVGDRNGLFIVVRKERVWFFSNQKAQIFPLEATIHQVGKLQFEGDGSDSPGYSATGVSV</sequence>
<dbReference type="InterPro" id="IPR037523">
    <property type="entry name" value="VOC_core"/>
</dbReference>
<dbReference type="STRING" id="582692.SAMN05720606_105251"/>
<dbReference type="AlphaFoldDB" id="A0A1G5GFU5"/>
<evidence type="ECO:0000313" key="3">
    <source>
        <dbReference type="Proteomes" id="UP000198538"/>
    </source>
</evidence>
<dbReference type="SUPFAM" id="SSF54593">
    <property type="entry name" value="Glyoxalase/Bleomycin resistance protein/Dihydroxybiphenyl dioxygenase"/>
    <property type="match status" value="1"/>
</dbReference>
<protein>
    <recommendedName>
        <fullName evidence="1">VOC domain-containing protein</fullName>
    </recommendedName>
</protein>
<accession>A0A1G5GFU5</accession>
<dbReference type="Proteomes" id="UP000198538">
    <property type="component" value="Unassembled WGS sequence"/>
</dbReference>
<feature type="domain" description="VOC" evidence="1">
    <location>
        <begin position="2"/>
        <end position="125"/>
    </location>
</feature>
<keyword evidence="3" id="KW-1185">Reference proteome</keyword>
<reference evidence="3" key="1">
    <citation type="submission" date="2016-10" db="EMBL/GenBank/DDBJ databases">
        <authorList>
            <person name="Varghese N."/>
            <person name="Submissions S."/>
        </authorList>
    </citation>
    <scope>NUCLEOTIDE SEQUENCE [LARGE SCALE GENOMIC DNA]</scope>
    <source>
        <strain evidence="3">BL9</strain>
    </source>
</reference>
<dbReference type="PROSITE" id="PS51819">
    <property type="entry name" value="VOC"/>
    <property type="match status" value="1"/>
</dbReference>
<dbReference type="EMBL" id="FMVM01000005">
    <property type="protein sequence ID" value="SCY50374.1"/>
    <property type="molecule type" value="Genomic_DNA"/>
</dbReference>
<dbReference type="Gene3D" id="3.10.180.10">
    <property type="entry name" value="2,3-Dihydroxybiphenyl 1,2-Dioxygenase, domain 1"/>
    <property type="match status" value="1"/>
</dbReference>
<name>A0A1G5GFU5_9BACL</name>
<dbReference type="InterPro" id="IPR029068">
    <property type="entry name" value="Glyas_Bleomycin-R_OHBP_Dase"/>
</dbReference>
<evidence type="ECO:0000313" key="2">
    <source>
        <dbReference type="EMBL" id="SCY50374.1"/>
    </source>
</evidence>
<evidence type="ECO:0000259" key="1">
    <source>
        <dbReference type="PROSITE" id="PS51819"/>
    </source>
</evidence>
<organism evidence="2 3">
    <name type="scientific">Paenibacillus polysaccharolyticus</name>
    <dbReference type="NCBI Taxonomy" id="582692"/>
    <lineage>
        <taxon>Bacteria</taxon>
        <taxon>Bacillati</taxon>
        <taxon>Bacillota</taxon>
        <taxon>Bacilli</taxon>
        <taxon>Bacillales</taxon>
        <taxon>Paenibacillaceae</taxon>
        <taxon>Paenibacillus</taxon>
    </lineage>
</organism>
<gene>
    <name evidence="2" type="ORF">SAMN05720606_105251</name>
</gene>
<dbReference type="RefSeq" id="WP_090918355.1">
    <property type="nucleotide sequence ID" value="NZ_FMVM01000005.1"/>
</dbReference>